<dbReference type="CDD" id="cd04301">
    <property type="entry name" value="NAT_SF"/>
    <property type="match status" value="1"/>
</dbReference>
<dbReference type="EMBL" id="BMGY01000001">
    <property type="protein sequence ID" value="GGH78647.1"/>
    <property type="molecule type" value="Genomic_DNA"/>
</dbReference>
<dbReference type="PANTHER" id="PTHR43877">
    <property type="entry name" value="AMINOALKYLPHOSPHONATE N-ACETYLTRANSFERASE-RELATED-RELATED"/>
    <property type="match status" value="1"/>
</dbReference>
<comment type="caution">
    <text evidence="4">The sequence shown here is derived from an EMBL/GenBank/DDBJ whole genome shotgun (WGS) entry which is preliminary data.</text>
</comment>
<dbReference type="SUPFAM" id="SSF55729">
    <property type="entry name" value="Acyl-CoA N-acyltransferases (Nat)"/>
    <property type="match status" value="1"/>
</dbReference>
<dbReference type="InterPro" id="IPR016181">
    <property type="entry name" value="Acyl_CoA_acyltransferase"/>
</dbReference>
<organism evidence="4 5">
    <name type="scientific">Hymenobacter frigidus</name>
    <dbReference type="NCBI Taxonomy" id="1524095"/>
    <lineage>
        <taxon>Bacteria</taxon>
        <taxon>Pseudomonadati</taxon>
        <taxon>Bacteroidota</taxon>
        <taxon>Cytophagia</taxon>
        <taxon>Cytophagales</taxon>
        <taxon>Hymenobacteraceae</taxon>
        <taxon>Hymenobacter</taxon>
    </lineage>
</organism>
<evidence type="ECO:0000313" key="5">
    <source>
        <dbReference type="Proteomes" id="UP000637774"/>
    </source>
</evidence>
<evidence type="ECO:0000313" key="4">
    <source>
        <dbReference type="EMBL" id="GGH78647.1"/>
    </source>
</evidence>
<gene>
    <name evidence="4" type="ORF">GCM10011495_01200</name>
</gene>
<dbReference type="Pfam" id="PF00583">
    <property type="entry name" value="Acetyltransf_1"/>
    <property type="match status" value="1"/>
</dbReference>
<reference evidence="5" key="1">
    <citation type="journal article" date="2019" name="Int. J. Syst. Evol. Microbiol.">
        <title>The Global Catalogue of Microorganisms (GCM) 10K type strain sequencing project: providing services to taxonomists for standard genome sequencing and annotation.</title>
        <authorList>
            <consortium name="The Broad Institute Genomics Platform"/>
            <consortium name="The Broad Institute Genome Sequencing Center for Infectious Disease"/>
            <person name="Wu L."/>
            <person name="Ma J."/>
        </authorList>
    </citation>
    <scope>NUCLEOTIDE SEQUENCE [LARGE SCALE GENOMIC DNA]</scope>
    <source>
        <strain evidence="5">CGMCC 1.14966</strain>
    </source>
</reference>
<dbReference type="InterPro" id="IPR000182">
    <property type="entry name" value="GNAT_dom"/>
</dbReference>
<sequence length="191" mass="20870">MALLITSLSPAEAQALLPQLHALLHDAVDSGASVGFLPPLPAAEALHYWQSVVAAVAAGSRVLLVARHSGQAGLLGTVQLDLATRPNSLHRAEVSKLLVHRRARRQGVARQLLLALEDQARQLARTTLVLDTRHGDIAEQLYQEMGYQFVGLIPEYFLNSDRQLHATAVYYKLLELAIDEKLRVLPPIVAV</sequence>
<evidence type="ECO:0000259" key="3">
    <source>
        <dbReference type="PROSITE" id="PS51186"/>
    </source>
</evidence>
<keyword evidence="1" id="KW-0808">Transferase</keyword>
<dbReference type="Gene3D" id="3.40.630.30">
    <property type="match status" value="1"/>
</dbReference>
<evidence type="ECO:0000256" key="1">
    <source>
        <dbReference type="ARBA" id="ARBA00022679"/>
    </source>
</evidence>
<evidence type="ECO:0000256" key="2">
    <source>
        <dbReference type="ARBA" id="ARBA00023315"/>
    </source>
</evidence>
<feature type="domain" description="N-acetyltransferase" evidence="3">
    <location>
        <begin position="3"/>
        <end position="175"/>
    </location>
</feature>
<accession>A0ABQ1ZT29</accession>
<name>A0ABQ1ZT29_9BACT</name>
<dbReference type="InterPro" id="IPR050832">
    <property type="entry name" value="Bact_Acetyltransf"/>
</dbReference>
<keyword evidence="5" id="KW-1185">Reference proteome</keyword>
<dbReference type="RefSeq" id="WP_188560064.1">
    <property type="nucleotide sequence ID" value="NZ_BMGY01000001.1"/>
</dbReference>
<dbReference type="Proteomes" id="UP000637774">
    <property type="component" value="Unassembled WGS sequence"/>
</dbReference>
<protein>
    <submittedName>
        <fullName evidence="4">N-acetyltransferase</fullName>
    </submittedName>
</protein>
<dbReference type="PROSITE" id="PS51186">
    <property type="entry name" value="GNAT"/>
    <property type="match status" value="1"/>
</dbReference>
<keyword evidence="2" id="KW-0012">Acyltransferase</keyword>
<proteinExistence type="predicted"/>